<dbReference type="GO" id="GO:0004386">
    <property type="term" value="F:helicase activity"/>
    <property type="evidence" value="ECO:0007669"/>
    <property type="project" value="UniProtKB-KW"/>
</dbReference>
<keyword evidence="3" id="KW-0347">Helicase</keyword>
<evidence type="ECO:0000256" key="3">
    <source>
        <dbReference type="ARBA" id="ARBA00022806"/>
    </source>
</evidence>
<dbReference type="GO" id="GO:0005524">
    <property type="term" value="F:ATP binding"/>
    <property type="evidence" value="ECO:0007669"/>
    <property type="project" value="UniProtKB-KW"/>
</dbReference>
<dbReference type="Gene3D" id="3.40.50.300">
    <property type="entry name" value="P-loop containing nucleotide triphosphate hydrolases"/>
    <property type="match status" value="1"/>
</dbReference>
<name>A0A183EJK2_9BILA</name>
<protein>
    <submittedName>
        <fullName evidence="6">DEAD domain-containing protein</fullName>
    </submittedName>
</protein>
<organism evidence="6">
    <name type="scientific">Gongylonema pulchrum</name>
    <dbReference type="NCBI Taxonomy" id="637853"/>
    <lineage>
        <taxon>Eukaryota</taxon>
        <taxon>Metazoa</taxon>
        <taxon>Ecdysozoa</taxon>
        <taxon>Nematoda</taxon>
        <taxon>Chromadorea</taxon>
        <taxon>Rhabditida</taxon>
        <taxon>Spirurina</taxon>
        <taxon>Spiruromorpha</taxon>
        <taxon>Spiruroidea</taxon>
        <taxon>Gongylonematidae</taxon>
        <taxon>Gongylonema</taxon>
    </lineage>
</organism>
<dbReference type="InterPro" id="IPR027417">
    <property type="entry name" value="P-loop_NTPase"/>
</dbReference>
<dbReference type="AlphaFoldDB" id="A0A183EJK2"/>
<sequence length="200" mass="23332">LQVRNGEPQNLVFTVPVTSQQLTHNYQIRVANDRFVVDDSIIAVSMHNCVLPSSHRPHTDLLDLDPLPVTVLKNKMFESVYNFQYFNPIQTQVFHCLYNTDQNTLVGAPTGSGKTLCAELAMYRIFSKQPDKKVFFSNCDFFTVIDEKQKKNTVLYFRLVVSVFHWSNQTASRLKFYEYLVHRRPHKHENSLHVHRCLTQ</sequence>
<dbReference type="PANTHER" id="PTHR47961:SF4">
    <property type="entry name" value="ACTIVATING SIGNAL COINTEGRATOR 1 COMPLEX SUBUNIT 3"/>
    <property type="match status" value="1"/>
</dbReference>
<dbReference type="InterPro" id="IPR050474">
    <property type="entry name" value="Hel308_SKI2-like"/>
</dbReference>
<dbReference type="GO" id="GO:0005634">
    <property type="term" value="C:nucleus"/>
    <property type="evidence" value="ECO:0007669"/>
    <property type="project" value="TreeGrafter"/>
</dbReference>
<evidence type="ECO:0000256" key="2">
    <source>
        <dbReference type="ARBA" id="ARBA00022801"/>
    </source>
</evidence>
<dbReference type="GO" id="GO:0003676">
    <property type="term" value="F:nucleic acid binding"/>
    <property type="evidence" value="ECO:0007669"/>
    <property type="project" value="InterPro"/>
</dbReference>
<dbReference type="WBParaSite" id="GPUH_0002116801-mRNA-1">
    <property type="protein sequence ID" value="GPUH_0002116801-mRNA-1"/>
    <property type="gene ID" value="GPUH_0002116801"/>
</dbReference>
<dbReference type="SUPFAM" id="SSF52540">
    <property type="entry name" value="P-loop containing nucleoside triphosphate hydrolases"/>
    <property type="match status" value="1"/>
</dbReference>
<keyword evidence="2" id="KW-0378">Hydrolase</keyword>
<dbReference type="PANTHER" id="PTHR47961">
    <property type="entry name" value="DNA POLYMERASE THETA, PUTATIVE (AFU_ORTHOLOGUE AFUA_1G05260)-RELATED"/>
    <property type="match status" value="1"/>
</dbReference>
<keyword evidence="4" id="KW-0067">ATP-binding</keyword>
<accession>A0A183EJK2</accession>
<evidence type="ECO:0000256" key="1">
    <source>
        <dbReference type="ARBA" id="ARBA00022741"/>
    </source>
</evidence>
<proteinExistence type="predicted"/>
<dbReference type="Pfam" id="PF00270">
    <property type="entry name" value="DEAD"/>
    <property type="match status" value="1"/>
</dbReference>
<keyword evidence="1" id="KW-0547">Nucleotide-binding</keyword>
<reference evidence="6" key="1">
    <citation type="submission" date="2016-06" db="UniProtKB">
        <authorList>
            <consortium name="WormBaseParasite"/>
        </authorList>
    </citation>
    <scope>IDENTIFICATION</scope>
</reference>
<evidence type="ECO:0000259" key="5">
    <source>
        <dbReference type="Pfam" id="PF00270"/>
    </source>
</evidence>
<evidence type="ECO:0000256" key="4">
    <source>
        <dbReference type="ARBA" id="ARBA00022840"/>
    </source>
</evidence>
<dbReference type="InterPro" id="IPR011545">
    <property type="entry name" value="DEAD/DEAH_box_helicase_dom"/>
</dbReference>
<feature type="domain" description="DEAD/DEAH-box helicase" evidence="5">
    <location>
        <begin position="87"/>
        <end position="133"/>
    </location>
</feature>
<dbReference type="GO" id="GO:0016787">
    <property type="term" value="F:hydrolase activity"/>
    <property type="evidence" value="ECO:0007669"/>
    <property type="project" value="UniProtKB-KW"/>
</dbReference>
<evidence type="ECO:0000313" key="6">
    <source>
        <dbReference type="WBParaSite" id="GPUH_0002116801-mRNA-1"/>
    </source>
</evidence>